<feature type="transmembrane region" description="Helical" evidence="1">
    <location>
        <begin position="210"/>
        <end position="230"/>
    </location>
</feature>
<feature type="transmembrane region" description="Helical" evidence="1">
    <location>
        <begin position="159"/>
        <end position="176"/>
    </location>
</feature>
<proteinExistence type="predicted"/>
<dbReference type="EMBL" id="AFWV01000012">
    <property type="protein sequence ID" value="EGV17051.1"/>
    <property type="molecule type" value="Genomic_DNA"/>
</dbReference>
<evidence type="ECO:0008006" key="4">
    <source>
        <dbReference type="Google" id="ProtNLM"/>
    </source>
</evidence>
<protein>
    <recommendedName>
        <fullName evidence="4">Dolichol kinase</fullName>
    </recommendedName>
</protein>
<keyword evidence="1" id="KW-0812">Transmembrane</keyword>
<evidence type="ECO:0000313" key="3">
    <source>
        <dbReference type="Proteomes" id="UP000005459"/>
    </source>
</evidence>
<evidence type="ECO:0000256" key="1">
    <source>
        <dbReference type="SAM" id="Phobius"/>
    </source>
</evidence>
<reference evidence="2 3" key="1">
    <citation type="submission" date="2011-06" db="EMBL/GenBank/DDBJ databases">
        <title>The draft genome of Thiocapsa marina 5811.</title>
        <authorList>
            <consortium name="US DOE Joint Genome Institute (JGI-PGF)"/>
            <person name="Lucas S."/>
            <person name="Han J."/>
            <person name="Cheng J.-F."/>
            <person name="Goodwin L."/>
            <person name="Pitluck S."/>
            <person name="Peters L."/>
            <person name="Land M.L."/>
            <person name="Hauser L."/>
            <person name="Vogl K."/>
            <person name="Liu Z."/>
            <person name="Imhoff J."/>
            <person name="Thiel V."/>
            <person name="Frigaard N.-U."/>
            <person name="Bryant D."/>
            <person name="Woyke T.J."/>
        </authorList>
    </citation>
    <scope>NUCLEOTIDE SEQUENCE [LARGE SCALE GENOMIC DNA]</scope>
    <source>
        <strain evidence="2 3">5811</strain>
    </source>
</reference>
<keyword evidence="3" id="KW-1185">Reference proteome</keyword>
<keyword evidence="1" id="KW-1133">Transmembrane helix</keyword>
<dbReference type="AlphaFoldDB" id="F9UF14"/>
<name>F9UF14_9GAMM</name>
<feature type="transmembrane region" description="Helical" evidence="1">
    <location>
        <begin position="51"/>
        <end position="67"/>
    </location>
</feature>
<dbReference type="Proteomes" id="UP000005459">
    <property type="component" value="Unassembled WGS sequence"/>
</dbReference>
<dbReference type="eggNOG" id="COG0170">
    <property type="taxonomic scope" value="Bacteria"/>
</dbReference>
<accession>F9UF14</accession>
<dbReference type="RefSeq" id="WP_007194389.1">
    <property type="nucleotide sequence ID" value="NZ_AFWV01000012.1"/>
</dbReference>
<feature type="transmembrane region" description="Helical" evidence="1">
    <location>
        <begin position="12"/>
        <end position="31"/>
    </location>
</feature>
<feature type="transmembrane region" description="Helical" evidence="1">
    <location>
        <begin position="73"/>
        <end position="97"/>
    </location>
</feature>
<sequence>MSPVVELDQLLWAAGLSLYVLAVLFATRIPYRAMVARGMEPIRAVYYNRKIVHMLAGGVGSLMVPLVFDSPWYPLICGLLLTLLTLGAHATGLRFYWFQTDENRNDVKFALMWALSVALLWWLLDNPWLAILPALYMAFGDGVTGIARNLLVRRRSKSPIGNLFMLIVCAPMGWIIGGLAEPAIPVWGLISAIVATWIERYEIGPIDDNILITVAASSVLLLGTSIGPLLW</sequence>
<evidence type="ECO:0000313" key="2">
    <source>
        <dbReference type="EMBL" id="EGV17051.1"/>
    </source>
</evidence>
<dbReference type="STRING" id="768671.ThimaDRAFT_3517"/>
<feature type="transmembrane region" description="Helical" evidence="1">
    <location>
        <begin position="109"/>
        <end position="124"/>
    </location>
</feature>
<keyword evidence="1" id="KW-0472">Membrane</keyword>
<organism evidence="2 3">
    <name type="scientific">Thiocapsa marina 5811</name>
    <dbReference type="NCBI Taxonomy" id="768671"/>
    <lineage>
        <taxon>Bacteria</taxon>
        <taxon>Pseudomonadati</taxon>
        <taxon>Pseudomonadota</taxon>
        <taxon>Gammaproteobacteria</taxon>
        <taxon>Chromatiales</taxon>
        <taxon>Chromatiaceae</taxon>
        <taxon>Thiocapsa</taxon>
    </lineage>
</organism>
<dbReference type="OrthoDB" id="5760949at2"/>
<gene>
    <name evidence="2" type="ORF">ThimaDRAFT_3517</name>
</gene>
<feature type="transmembrane region" description="Helical" evidence="1">
    <location>
        <begin position="130"/>
        <end position="147"/>
    </location>
</feature>